<keyword evidence="1" id="KW-0175">Coiled coil</keyword>
<dbReference type="Gene3D" id="3.40.50.300">
    <property type="entry name" value="P-loop containing nucleotide triphosphate hydrolases"/>
    <property type="match status" value="1"/>
</dbReference>
<dbReference type="SUPFAM" id="SSF52540">
    <property type="entry name" value="P-loop containing nucleoside triphosphate hydrolases"/>
    <property type="match status" value="1"/>
</dbReference>
<dbReference type="InterPro" id="IPR011990">
    <property type="entry name" value="TPR-like_helical_dom_sf"/>
</dbReference>
<dbReference type="RefSeq" id="XP_018184382.1">
    <property type="nucleotide sequence ID" value="XM_018330679.1"/>
</dbReference>
<dbReference type="SMART" id="SM00028">
    <property type="entry name" value="TPR"/>
    <property type="match status" value="2"/>
</dbReference>
<dbReference type="OMA" id="HEVDSTH"/>
<dbReference type="GeneID" id="28895816"/>
<dbReference type="SUPFAM" id="SSF48452">
    <property type="entry name" value="TPR-like"/>
    <property type="match status" value="1"/>
</dbReference>
<reference evidence="4 5" key="1">
    <citation type="journal article" date="2016" name="Fungal Biol.">
        <title>The genome of Xylona heveae provides a window into fungal endophytism.</title>
        <authorList>
            <person name="Gazis R."/>
            <person name="Kuo A."/>
            <person name="Riley R."/>
            <person name="LaButti K."/>
            <person name="Lipzen A."/>
            <person name="Lin J."/>
            <person name="Amirebrahimi M."/>
            <person name="Hesse C.N."/>
            <person name="Spatafora J.W."/>
            <person name="Henrissat B."/>
            <person name="Hainaut M."/>
            <person name="Grigoriev I.V."/>
            <person name="Hibbett D.S."/>
        </authorList>
    </citation>
    <scope>NUCLEOTIDE SEQUENCE [LARGE SCALE GENOMIC DNA]</scope>
    <source>
        <strain evidence="4 5">TC161</strain>
    </source>
</reference>
<evidence type="ECO:0000256" key="2">
    <source>
        <dbReference type="SAM" id="MobiDB-lite"/>
    </source>
</evidence>
<dbReference type="PANTHER" id="PTHR46082">
    <property type="entry name" value="ATP/GTP-BINDING PROTEIN-RELATED"/>
    <property type="match status" value="1"/>
</dbReference>
<dbReference type="Gene3D" id="1.25.40.10">
    <property type="entry name" value="Tetratricopeptide repeat domain"/>
    <property type="match status" value="2"/>
</dbReference>
<dbReference type="InterPro" id="IPR027417">
    <property type="entry name" value="P-loop_NTPase"/>
</dbReference>
<feature type="domain" description="NACHT-NTPase and P-loop NTPases N-terminal" evidence="3">
    <location>
        <begin position="11"/>
        <end position="131"/>
    </location>
</feature>
<dbReference type="AlphaFoldDB" id="A0A164Z8X8"/>
<evidence type="ECO:0000313" key="4">
    <source>
        <dbReference type="EMBL" id="KZF18827.1"/>
    </source>
</evidence>
<accession>A0A164Z8X8</accession>
<dbReference type="OrthoDB" id="1658288at2759"/>
<protein>
    <submittedName>
        <fullName evidence="4">TPR-like protein</fullName>
    </submittedName>
</protein>
<dbReference type="GO" id="GO:0043531">
    <property type="term" value="F:ADP binding"/>
    <property type="evidence" value="ECO:0007669"/>
    <property type="project" value="InterPro"/>
</dbReference>
<organism evidence="4 5">
    <name type="scientific">Xylona heveae (strain CBS 132557 / TC161)</name>
    <dbReference type="NCBI Taxonomy" id="1328760"/>
    <lineage>
        <taxon>Eukaryota</taxon>
        <taxon>Fungi</taxon>
        <taxon>Dikarya</taxon>
        <taxon>Ascomycota</taxon>
        <taxon>Pezizomycotina</taxon>
        <taxon>Xylonomycetes</taxon>
        <taxon>Xylonales</taxon>
        <taxon>Xylonaceae</taxon>
        <taxon>Xylona</taxon>
    </lineage>
</organism>
<dbReference type="Pfam" id="PF17107">
    <property type="entry name" value="SesA"/>
    <property type="match status" value="1"/>
</dbReference>
<evidence type="ECO:0000256" key="1">
    <source>
        <dbReference type="SAM" id="Coils"/>
    </source>
</evidence>
<dbReference type="Proteomes" id="UP000076632">
    <property type="component" value="Unassembled WGS sequence"/>
</dbReference>
<dbReference type="STRING" id="1328760.A0A164Z8X8"/>
<evidence type="ECO:0000259" key="3">
    <source>
        <dbReference type="Pfam" id="PF17107"/>
    </source>
</evidence>
<proteinExistence type="predicted"/>
<dbReference type="InterPro" id="IPR053137">
    <property type="entry name" value="NLR-like"/>
</dbReference>
<sequence>MLPPTDIVGLVSSIIQIVVFSKDILDRIKQYKDVVKEFPPYLEDVGRELPLIVATFERIRIQTEQGDLPESTKTAVAGVLTGCETQIGLLQKTINKVIPQDLSKPQRFWKAAQSKWYDKEINEILKKLRRSYAPLQLHLSAVGAIGAGPKPLQLPLPAPPKPAMHIPFERDPGFIGREDILAQIDGRIKDRGKVALAGIGGVGKSQIAIEYCFRFQEKNPGCWVFWVHAANAARVEQAYKDIAKAAALPDWNDPKMNVFDLVFQWFTDPDRSSKWLIVLDNADDAETFSTTLHLSTSQHGSIAKTLAQYIPWNGSLLVTTRDRQVGQRLTGREPVITVERLLLGETKTLLKSKIHDPTAWDDSSASKLLELLDCLPLAVTQAAAFISENEMTVAAYTRRLEKAESEMQRYLSEELADTRRDTHSQNSVMRTWKISFDQILQQSPRAAEILSLMAVLDRQGISASLLRREDESLDFDLAIGKLKAFSLISSNPDNSLFSLHRLVQIATRRWLEIQQKLAIHQLQAVKIIGRAVTQNFIAHPSMNTELIAQAEAVYNFQGQRLTDDDPFCHAIITLYLTNSRVEQRRYADALQLAKECLSTIHHYGSRHNVNHHVLYLHHILATAYVDNGHSREAGPKILGLLKADKRMFGSESLFTLKSIYYLGQFYFQQGQYRKTELLLVQRLRAQMKILEDDNVDTLSSMALLAETYLNQGQYNKAEKLFIQVLETGRRFLGSDALDTLDNILFLGVIYHHHHAQYNKAREAALHAFQCLKSVLGMEHPVTLGSLDQLALTYLELNQLEKERVLLIYVLENLKRHTGAKDPGVSIYMLNLAQMYLSQGQLEKAKMISSRALEAQREALGTTHPSTLFNMGNIADILYRSSHKPQAYILMAKAMEISDHVLGTDHESSKLLGNIIRQWDNETVSEAANINSAVRCRACSDPTPRSAPSTAGSGAAETDWGCDDLESVFAEDLPSTVHHKTPESEDKDVKAAPRAIDMSVIELMAFFRANASAYIIDELIDWIINEGRAEEIRAGIGIMTSTGSSVSALSLDQFIDHIIMEERAQLKDDYQKIIDEVVAEASTLSISDFIDRLLREARAEEGDDQDVIGQILAEADAVPLDQFIDSLEMDESWADEMRYNENTESAVAVITGLLEGLEDLRI</sequence>
<evidence type="ECO:0000313" key="5">
    <source>
        <dbReference type="Proteomes" id="UP000076632"/>
    </source>
</evidence>
<dbReference type="Pfam" id="PF13424">
    <property type="entry name" value="TPR_12"/>
    <property type="match status" value="2"/>
</dbReference>
<dbReference type="InterPro" id="IPR031352">
    <property type="entry name" value="SesA"/>
</dbReference>
<keyword evidence="5" id="KW-1185">Reference proteome</keyword>
<dbReference type="InParanoid" id="A0A164Z8X8"/>
<gene>
    <name evidence="4" type="ORF">L228DRAFT_234813</name>
</gene>
<feature type="coiled-coil region" evidence="1">
    <location>
        <begin position="386"/>
        <end position="413"/>
    </location>
</feature>
<dbReference type="EMBL" id="KV407469">
    <property type="protein sequence ID" value="KZF18827.1"/>
    <property type="molecule type" value="Genomic_DNA"/>
</dbReference>
<feature type="region of interest" description="Disordered" evidence="2">
    <location>
        <begin position="937"/>
        <end position="957"/>
    </location>
</feature>
<name>A0A164Z8X8_XYLHT</name>
<dbReference type="PANTHER" id="PTHR46082:SF6">
    <property type="entry name" value="AAA+ ATPASE DOMAIN-CONTAINING PROTEIN-RELATED"/>
    <property type="match status" value="1"/>
</dbReference>
<dbReference type="InterPro" id="IPR019734">
    <property type="entry name" value="TPR_rpt"/>
</dbReference>